<evidence type="ECO:0000313" key="1">
    <source>
        <dbReference type="EMBL" id="MBF4766453.1"/>
    </source>
</evidence>
<evidence type="ECO:0000313" key="2">
    <source>
        <dbReference type="Proteomes" id="UP000660668"/>
    </source>
</evidence>
<dbReference type="GO" id="GO:0032259">
    <property type="term" value="P:methylation"/>
    <property type="evidence" value="ECO:0007669"/>
    <property type="project" value="UniProtKB-KW"/>
</dbReference>
<name>A0A930YGZ4_9ACTN</name>
<keyword evidence="1" id="KW-0489">Methyltransferase</keyword>
<dbReference type="AlphaFoldDB" id="A0A930YGZ4"/>
<dbReference type="EMBL" id="JADKPO010000001">
    <property type="protein sequence ID" value="MBF4766453.1"/>
    <property type="molecule type" value="Genomic_DNA"/>
</dbReference>
<proteinExistence type="predicted"/>
<dbReference type="InterPro" id="IPR029063">
    <property type="entry name" value="SAM-dependent_MTases_sf"/>
</dbReference>
<dbReference type="GO" id="GO:0008168">
    <property type="term" value="F:methyltransferase activity"/>
    <property type="evidence" value="ECO:0007669"/>
    <property type="project" value="UniProtKB-KW"/>
</dbReference>
<dbReference type="SUPFAM" id="SSF53335">
    <property type="entry name" value="S-adenosyl-L-methionine-dependent methyltransferases"/>
    <property type="match status" value="1"/>
</dbReference>
<organism evidence="1 2">
    <name type="scientific">Nocardioides agariphilus</name>
    <dbReference type="NCBI Taxonomy" id="433664"/>
    <lineage>
        <taxon>Bacteria</taxon>
        <taxon>Bacillati</taxon>
        <taxon>Actinomycetota</taxon>
        <taxon>Actinomycetes</taxon>
        <taxon>Propionibacteriales</taxon>
        <taxon>Nocardioidaceae</taxon>
        <taxon>Nocardioides</taxon>
    </lineage>
</organism>
<dbReference type="RefSeq" id="WP_194694577.1">
    <property type="nucleotide sequence ID" value="NZ_JADKPO010000001.1"/>
</dbReference>
<sequence length="279" mass="32342">MLKTIAVRWVKPVLSDGAWQRLRRLGDQATDVVDERKRQRRLAAMSLTELGREFGTDKVGLHHYTQHYERHLRHLRDESFTLLEIGIGGYEKQLKGGHSLRMWKQFFPRAQIVGLDIHDKSFAQEDRIRTYQGSQVDPAVLDRIVKDAHDLRVVIDDGSHECEHVRETFRLLFPRLPDGAIYCIEDTQTSYWPERGGSADLDAKTTSMALVKELVDGLNYEEFIDDDYEPTYTDLNVVAVHCYHNLVVIEKGTNVEGTNRVNVRRRYELRKQRGRVAPV</sequence>
<gene>
    <name evidence="1" type="ORF">ISU10_01575</name>
</gene>
<accession>A0A930YGZ4</accession>
<dbReference type="Proteomes" id="UP000660668">
    <property type="component" value="Unassembled WGS sequence"/>
</dbReference>
<comment type="caution">
    <text evidence="1">The sequence shown here is derived from an EMBL/GenBank/DDBJ whole genome shotgun (WGS) entry which is preliminary data.</text>
</comment>
<keyword evidence="1" id="KW-0808">Transferase</keyword>
<dbReference type="Gene3D" id="3.40.50.150">
    <property type="entry name" value="Vaccinia Virus protein VP39"/>
    <property type="match status" value="1"/>
</dbReference>
<reference evidence="1" key="1">
    <citation type="submission" date="2020-11" db="EMBL/GenBank/DDBJ databases">
        <title>Nocardioides cynanchi sp. nov., isolated from soil of rhizosphere of Cynanchum wilfordii.</title>
        <authorList>
            <person name="Lee J.-S."/>
            <person name="Suh M.K."/>
            <person name="Kim J.-S."/>
        </authorList>
    </citation>
    <scope>NUCLEOTIDE SEQUENCE</scope>
    <source>
        <strain evidence="1">KCTC 19276</strain>
    </source>
</reference>
<keyword evidence="2" id="KW-1185">Reference proteome</keyword>
<protein>
    <submittedName>
        <fullName evidence="1">Class I SAM-dependent methyltransferase</fullName>
    </submittedName>
</protein>